<keyword evidence="4" id="KW-1185">Reference proteome</keyword>
<evidence type="ECO:0000313" key="3">
    <source>
        <dbReference type="EMBL" id="KAJ2936175.1"/>
    </source>
</evidence>
<organism evidence="3 4">
    <name type="scientific">Candolleomyces eurysporus</name>
    <dbReference type="NCBI Taxonomy" id="2828524"/>
    <lineage>
        <taxon>Eukaryota</taxon>
        <taxon>Fungi</taxon>
        <taxon>Dikarya</taxon>
        <taxon>Basidiomycota</taxon>
        <taxon>Agaricomycotina</taxon>
        <taxon>Agaricomycetes</taxon>
        <taxon>Agaricomycetidae</taxon>
        <taxon>Agaricales</taxon>
        <taxon>Agaricineae</taxon>
        <taxon>Psathyrellaceae</taxon>
        <taxon>Candolleomyces</taxon>
    </lineage>
</organism>
<name>A0A9W8JSY2_9AGAR</name>
<evidence type="ECO:0000313" key="4">
    <source>
        <dbReference type="Proteomes" id="UP001140091"/>
    </source>
</evidence>
<keyword evidence="1" id="KW-0677">Repeat</keyword>
<gene>
    <name evidence="3" type="ORF">H1R20_g919</name>
</gene>
<evidence type="ECO:0000256" key="1">
    <source>
        <dbReference type="ARBA" id="ARBA00022737"/>
    </source>
</evidence>
<comment type="caution">
    <text evidence="3">The sequence shown here is derived from an EMBL/GenBank/DDBJ whole genome shotgun (WGS) entry which is preliminary data.</text>
</comment>
<protein>
    <recommendedName>
        <fullName evidence="2">Nephrocystin 3-like N-terminal domain-containing protein</fullName>
    </recommendedName>
</protein>
<dbReference type="Pfam" id="PF24883">
    <property type="entry name" value="NPHP3_N"/>
    <property type="match status" value="1"/>
</dbReference>
<dbReference type="Gene3D" id="3.40.50.300">
    <property type="entry name" value="P-loop containing nucleotide triphosphate hydrolases"/>
    <property type="match status" value="1"/>
</dbReference>
<dbReference type="PANTHER" id="PTHR10039:SF14">
    <property type="entry name" value="NACHT DOMAIN-CONTAINING PROTEIN"/>
    <property type="match status" value="1"/>
</dbReference>
<feature type="domain" description="Nephrocystin 3-like N-terminal" evidence="2">
    <location>
        <begin position="20"/>
        <end position="166"/>
    </location>
</feature>
<accession>A0A9W8JSY2</accession>
<dbReference type="OrthoDB" id="5967843at2759"/>
<dbReference type="EMBL" id="JANBPK010000156">
    <property type="protein sequence ID" value="KAJ2936175.1"/>
    <property type="molecule type" value="Genomic_DNA"/>
</dbReference>
<dbReference type="Proteomes" id="UP001140091">
    <property type="component" value="Unassembled WGS sequence"/>
</dbReference>
<dbReference type="SUPFAM" id="SSF52540">
    <property type="entry name" value="P-loop containing nucleoside triphosphate hydrolases"/>
    <property type="match status" value="1"/>
</dbReference>
<evidence type="ECO:0000259" key="2">
    <source>
        <dbReference type="Pfam" id="PF24883"/>
    </source>
</evidence>
<dbReference type="PANTHER" id="PTHR10039">
    <property type="entry name" value="AMELOGENIN"/>
    <property type="match status" value="1"/>
</dbReference>
<dbReference type="AlphaFoldDB" id="A0A9W8JSY2"/>
<reference evidence="3" key="1">
    <citation type="submission" date="2022-06" db="EMBL/GenBank/DDBJ databases">
        <title>Genome Sequence of Candolleomyces eurysporus.</title>
        <authorList>
            <person name="Buettner E."/>
        </authorList>
    </citation>
    <scope>NUCLEOTIDE SEQUENCE</scope>
    <source>
        <strain evidence="3">VTCC 930004</strain>
    </source>
</reference>
<dbReference type="InterPro" id="IPR027417">
    <property type="entry name" value="P-loop_NTPase"/>
</dbReference>
<proteinExistence type="predicted"/>
<feature type="non-terminal residue" evidence="3">
    <location>
        <position position="1"/>
    </location>
</feature>
<sequence>MERSFDTPKCDEDTRVGLKEEIMNWAESDDTPSKFLCMTGSAGSGKSALAQTISESCGRRRLGPATFFFSVSDPLRNNPSRFVASLAYQISRSMEEVETHILLAVEKDPAIFKMSLETQAEALLIDPILEAIDTGSLSRSKKPKIIVVDGLDECKGEQHQAETFVSIYVGDCGRLGRAKGDVHWPSEDLLEILVEGASGQFIFAATVFKFVGDRRRPPFRRLQVVIDWISNSPNKQSQNPFASLDALYTKILSAAQTAYQESFEGEGECPSLIKRLMSYMLINDLYIIEHRNPVNPGAAEHILKWEDDECNRIVEDLHSVILVQQNPSSDGAQISFYHKSFLDYLLDSSRCRSFHVSSAELFADLTLKALGHVIAVDLDSSSMPRHFRTTLPDPDAIPEPFQGALVPPPIACENPAKGISHLVRVFAIPLHPKRMQDFVTENLPSLAKGLDGSGKLDLFCDWVGDFLPPGLKPELAFIVVPVKRNVLWETVGVVLANNCSEEEREKAKDEDMIKEVQKRLGVVTRPGWHVVLPE</sequence>
<dbReference type="InterPro" id="IPR056884">
    <property type="entry name" value="NPHP3-like_N"/>
</dbReference>